<dbReference type="Pfam" id="PF00514">
    <property type="entry name" value="Arm"/>
    <property type="match status" value="7"/>
</dbReference>
<keyword evidence="3" id="KW-0677">Repeat</keyword>
<feature type="repeat" description="ARM" evidence="6">
    <location>
        <begin position="322"/>
        <end position="350"/>
    </location>
</feature>
<evidence type="ECO:0000256" key="5">
    <source>
        <dbReference type="PIRNR" id="PIRNR005673"/>
    </source>
</evidence>
<keyword evidence="9" id="KW-1185">Reference proteome</keyword>
<dbReference type="GeneID" id="5887862"/>
<dbReference type="PIRSF" id="PIRSF005673">
    <property type="entry name" value="Importin_alpha"/>
    <property type="match status" value="1"/>
</dbReference>
<comment type="similarity">
    <text evidence="1 5">Belongs to the importin alpha family.</text>
</comment>
<name>A9UQ91_MONBE</name>
<feature type="repeat" description="ARM" evidence="6">
    <location>
        <begin position="280"/>
        <end position="322"/>
    </location>
</feature>
<dbReference type="Pfam" id="PF01749">
    <property type="entry name" value="IBB"/>
    <property type="match status" value="1"/>
</dbReference>
<dbReference type="FunCoup" id="A9UQ91">
    <property type="interactions" value="1789"/>
</dbReference>
<dbReference type="SMART" id="SM00185">
    <property type="entry name" value="ARM"/>
    <property type="match status" value="8"/>
</dbReference>
<dbReference type="RefSeq" id="XP_001742317.1">
    <property type="nucleotide sequence ID" value="XM_001742265.1"/>
</dbReference>
<dbReference type="Gene3D" id="1.20.5.690">
    <property type="entry name" value="Importin-alpha, importin-beta-binding domain"/>
    <property type="match status" value="1"/>
</dbReference>
<dbReference type="eggNOG" id="KOG0166">
    <property type="taxonomic scope" value="Eukaryota"/>
</dbReference>
<dbReference type="GO" id="GO:0006607">
    <property type="term" value="P:NLS-bearing protein import into nucleus"/>
    <property type="evidence" value="ECO:0000318"/>
    <property type="project" value="GO_Central"/>
</dbReference>
<dbReference type="InParanoid" id="A9UQ91"/>
<protein>
    <recommendedName>
        <fullName evidence="5">Importin subunit alpha</fullName>
    </recommendedName>
</protein>
<evidence type="ECO:0000256" key="2">
    <source>
        <dbReference type="ARBA" id="ARBA00022448"/>
    </source>
</evidence>
<dbReference type="Gene3D" id="1.25.10.10">
    <property type="entry name" value="Leucine-rich Repeat Variant"/>
    <property type="match status" value="1"/>
</dbReference>
<dbReference type="KEGG" id="mbr:MONBRDRAFT_30932"/>
<dbReference type="InterPro" id="IPR032413">
    <property type="entry name" value="Arm_3"/>
</dbReference>
<dbReference type="OMA" id="EMIQMLY"/>
<dbReference type="InterPro" id="IPR011989">
    <property type="entry name" value="ARM-like"/>
</dbReference>
<reference evidence="8 9" key="1">
    <citation type="journal article" date="2008" name="Nature">
        <title>The genome of the choanoflagellate Monosiga brevicollis and the origin of metazoans.</title>
        <authorList>
            <consortium name="JGI Sequencing"/>
            <person name="King N."/>
            <person name="Westbrook M.J."/>
            <person name="Young S.L."/>
            <person name="Kuo A."/>
            <person name="Abedin M."/>
            <person name="Chapman J."/>
            <person name="Fairclough S."/>
            <person name="Hellsten U."/>
            <person name="Isogai Y."/>
            <person name="Letunic I."/>
            <person name="Marr M."/>
            <person name="Pincus D."/>
            <person name="Putnam N."/>
            <person name="Rokas A."/>
            <person name="Wright K.J."/>
            <person name="Zuzow R."/>
            <person name="Dirks W."/>
            <person name="Good M."/>
            <person name="Goodstein D."/>
            <person name="Lemons D."/>
            <person name="Li W."/>
            <person name="Lyons J.B."/>
            <person name="Morris A."/>
            <person name="Nichols S."/>
            <person name="Richter D.J."/>
            <person name="Salamov A."/>
            <person name="Bork P."/>
            <person name="Lim W.A."/>
            <person name="Manning G."/>
            <person name="Miller W.T."/>
            <person name="McGinnis W."/>
            <person name="Shapiro H."/>
            <person name="Tjian R."/>
            <person name="Grigoriev I.V."/>
            <person name="Rokhsar D."/>
        </authorList>
    </citation>
    <scope>NUCLEOTIDE SEQUENCE [LARGE SCALE GENOMIC DNA]</scope>
    <source>
        <strain evidence="9">MX1 / ATCC 50154</strain>
    </source>
</reference>
<dbReference type="FunFam" id="1.25.10.10:FF:000009">
    <property type="entry name" value="Importin subunit alpha"/>
    <property type="match status" value="1"/>
</dbReference>
<evidence type="ECO:0000313" key="9">
    <source>
        <dbReference type="Proteomes" id="UP000001357"/>
    </source>
</evidence>
<gene>
    <name evidence="8" type="ORF">MONBRDRAFT_30932</name>
</gene>
<dbReference type="InterPro" id="IPR036975">
    <property type="entry name" value="Importin-a_IBB_sf"/>
</dbReference>
<dbReference type="InterPro" id="IPR024931">
    <property type="entry name" value="Importin_alpha"/>
</dbReference>
<dbReference type="Proteomes" id="UP000001357">
    <property type="component" value="Unassembled WGS sequence"/>
</dbReference>
<dbReference type="GO" id="GO:0008139">
    <property type="term" value="F:nuclear localization sequence binding"/>
    <property type="evidence" value="ECO:0000318"/>
    <property type="project" value="GO_Central"/>
</dbReference>
<dbReference type="PROSITE" id="PS50176">
    <property type="entry name" value="ARM_REPEAT"/>
    <property type="match status" value="5"/>
</dbReference>
<dbReference type="Pfam" id="PF16186">
    <property type="entry name" value="Arm_3"/>
    <property type="match status" value="1"/>
</dbReference>
<feature type="domain" description="IBB" evidence="7">
    <location>
        <begin position="1"/>
        <end position="51"/>
    </location>
</feature>
<dbReference type="SUPFAM" id="SSF48371">
    <property type="entry name" value="ARM repeat"/>
    <property type="match status" value="1"/>
</dbReference>
<dbReference type="InterPro" id="IPR000225">
    <property type="entry name" value="Armadillo"/>
</dbReference>
<keyword evidence="2 5" id="KW-0813">Transport</keyword>
<accession>A9UQ91</accession>
<dbReference type="GO" id="GO:0061608">
    <property type="term" value="F:nuclear import signal receptor activity"/>
    <property type="evidence" value="ECO:0000318"/>
    <property type="project" value="GO_Central"/>
</dbReference>
<sequence length="517" mass="56657">MTDRLRDFKFKGRDSDAARNRRRENVVELRRTSKNEQMMKRRNFVATDDVKPLGESSQNILEENTHMDLPQMIVAMQSPDIATNLAGTVACRKLLSKGHNLPIDNVIEAGLVPRLVQFLARDDNSKLQYEAAWALTNIASGTSEQTTAVVEANALPYLIKLLSSNDEDTVEQAIWCIGNIAGDGPHYRDMSLTAGLLQPLIYLLSNSPKLSLQRNATWVLANLCRGKNPQPSFEAVQNAIPTFVSLLASDDQDTVVDAVWGLSYLCDGEYRRIQAVIDAGAIAPLVTLLASPVSQLQLPAIRCLGNLVTGDDMQTQQVVDSGALPIFARLLASHKENIRKESCWALSNITAGTQPQIQAVIDHNLIPLIVKALADGDFRTQKEAAWALANITTSGTIHQISYIVGQGCIKPLVDLLDRDDSKIILVCMDAIGRILEAGKQPDGSNPVCEWLEEAGGVSLIEQLQDHENEEIYNKALEILETHFAEEDEEDTGMLVPDASGTSFNFATPVLAQGGFDF</sequence>
<evidence type="ECO:0000256" key="1">
    <source>
        <dbReference type="ARBA" id="ARBA00010394"/>
    </source>
</evidence>
<feature type="repeat" description="ARM" evidence="6">
    <location>
        <begin position="195"/>
        <end position="223"/>
    </location>
</feature>
<feature type="repeat" description="ARM" evidence="6">
    <location>
        <begin position="153"/>
        <end position="195"/>
    </location>
</feature>
<dbReference type="GO" id="GO:0005737">
    <property type="term" value="C:cytoplasm"/>
    <property type="evidence" value="ECO:0007669"/>
    <property type="project" value="InterPro"/>
</dbReference>
<evidence type="ECO:0000256" key="4">
    <source>
        <dbReference type="ARBA" id="ARBA00022927"/>
    </source>
</evidence>
<evidence type="ECO:0000259" key="7">
    <source>
        <dbReference type="PROSITE" id="PS51214"/>
    </source>
</evidence>
<dbReference type="InterPro" id="IPR002652">
    <property type="entry name" value="Importin-a_IBB"/>
</dbReference>
<dbReference type="GO" id="GO:0005654">
    <property type="term" value="C:nucleoplasm"/>
    <property type="evidence" value="ECO:0000318"/>
    <property type="project" value="GO_Central"/>
</dbReference>
<dbReference type="PROSITE" id="PS51214">
    <property type="entry name" value="IBB"/>
    <property type="match status" value="1"/>
</dbReference>
<dbReference type="EMBL" id="CH991543">
    <property type="protein sequence ID" value="EDQ92555.1"/>
    <property type="molecule type" value="Genomic_DNA"/>
</dbReference>
<keyword evidence="4 5" id="KW-0653">Protein transport</keyword>
<feature type="repeat" description="ARM" evidence="6">
    <location>
        <begin position="110"/>
        <end position="153"/>
    </location>
</feature>
<proteinExistence type="inferred from homology"/>
<dbReference type="AlphaFoldDB" id="A9UQ91"/>
<dbReference type="STRING" id="81824.A9UQ91"/>
<evidence type="ECO:0000256" key="6">
    <source>
        <dbReference type="PROSITE-ProRule" id="PRU00259"/>
    </source>
</evidence>
<evidence type="ECO:0000313" key="8">
    <source>
        <dbReference type="EMBL" id="EDQ92555.1"/>
    </source>
</evidence>
<dbReference type="PANTHER" id="PTHR23316">
    <property type="entry name" value="IMPORTIN ALPHA"/>
    <property type="match status" value="1"/>
</dbReference>
<organism evidence="8 9">
    <name type="scientific">Monosiga brevicollis</name>
    <name type="common">Choanoflagellate</name>
    <dbReference type="NCBI Taxonomy" id="81824"/>
    <lineage>
        <taxon>Eukaryota</taxon>
        <taxon>Choanoflagellata</taxon>
        <taxon>Craspedida</taxon>
        <taxon>Salpingoecidae</taxon>
        <taxon>Monosiga</taxon>
    </lineage>
</organism>
<evidence type="ECO:0000256" key="3">
    <source>
        <dbReference type="ARBA" id="ARBA00022737"/>
    </source>
</evidence>
<dbReference type="InterPro" id="IPR016024">
    <property type="entry name" value="ARM-type_fold"/>
</dbReference>
<dbReference type="GO" id="GO:0005634">
    <property type="term" value="C:nucleus"/>
    <property type="evidence" value="ECO:0000318"/>
    <property type="project" value="GO_Central"/>
</dbReference>